<evidence type="ECO:0000313" key="1">
    <source>
        <dbReference type="EMBL" id="JAS06749.1"/>
    </source>
</evidence>
<evidence type="ECO:0000313" key="3">
    <source>
        <dbReference type="EMBL" id="JAS19975.1"/>
    </source>
</evidence>
<name>A0A1B6C0F8_9HEMI</name>
<dbReference type="EMBL" id="GEDC01030549">
    <property type="protein sequence ID" value="JAS06749.1"/>
    <property type="molecule type" value="Transcribed_RNA"/>
</dbReference>
<reference evidence="1" key="1">
    <citation type="submission" date="2015-12" db="EMBL/GenBank/DDBJ databases">
        <title>De novo transcriptome assembly of four potential Pierce s Disease insect vectors from Arizona vineyards.</title>
        <authorList>
            <person name="Tassone E.E."/>
        </authorList>
    </citation>
    <scope>NUCLEOTIDE SEQUENCE</scope>
</reference>
<evidence type="ECO:0000313" key="2">
    <source>
        <dbReference type="EMBL" id="JAS07850.1"/>
    </source>
</evidence>
<proteinExistence type="predicted"/>
<protein>
    <submittedName>
        <fullName evidence="1">Uncharacterized protein</fullName>
    </submittedName>
</protein>
<gene>
    <name evidence="2" type="ORF">g.27116</name>
    <name evidence="3" type="ORF">g.27117</name>
    <name evidence="1" type="ORF">g.27119</name>
</gene>
<organism evidence="1">
    <name type="scientific">Clastoptera arizonana</name>
    <name type="common">Arizona spittle bug</name>
    <dbReference type="NCBI Taxonomy" id="38151"/>
    <lineage>
        <taxon>Eukaryota</taxon>
        <taxon>Metazoa</taxon>
        <taxon>Ecdysozoa</taxon>
        <taxon>Arthropoda</taxon>
        <taxon>Hexapoda</taxon>
        <taxon>Insecta</taxon>
        <taxon>Pterygota</taxon>
        <taxon>Neoptera</taxon>
        <taxon>Paraneoptera</taxon>
        <taxon>Hemiptera</taxon>
        <taxon>Auchenorrhyncha</taxon>
        <taxon>Cercopoidea</taxon>
        <taxon>Clastopteridae</taxon>
        <taxon>Clastoptera</taxon>
    </lineage>
</organism>
<dbReference type="EMBL" id="GEDC01029448">
    <property type="protein sequence ID" value="JAS07850.1"/>
    <property type="molecule type" value="Transcribed_RNA"/>
</dbReference>
<accession>A0A1B6C0F8</accession>
<dbReference type="EMBL" id="GEDC01017323">
    <property type="protein sequence ID" value="JAS19975.1"/>
    <property type="molecule type" value="Transcribed_RNA"/>
</dbReference>
<feature type="non-terminal residue" evidence="1">
    <location>
        <position position="140"/>
    </location>
</feature>
<sequence>MGEIVGINEMITLLNGVPVIIQPPISVEPSADMLGNMEWIITKPNSNPVVPLDKGQITIQLASGQQYILDVLNGLGEDIFIPNVIEDDNVQIASSLIQSQLTNMPNAMFKPIIHENRIAKQTVKTKNDKTTLLYGREPQK</sequence>
<dbReference type="AlphaFoldDB" id="A0A1B6C0F8"/>